<organism evidence="8 9">
    <name type="scientific">Paenibacillus puldeungensis</name>
    <dbReference type="NCBI Taxonomy" id="696536"/>
    <lineage>
        <taxon>Bacteria</taxon>
        <taxon>Bacillati</taxon>
        <taxon>Bacillota</taxon>
        <taxon>Bacilli</taxon>
        <taxon>Bacillales</taxon>
        <taxon>Paenibacillaceae</taxon>
        <taxon>Paenibacillus</taxon>
    </lineage>
</organism>
<dbReference type="InterPro" id="IPR052518">
    <property type="entry name" value="CHR_Transporter"/>
</dbReference>
<keyword evidence="5 7" id="KW-1133">Transmembrane helix</keyword>
<comment type="similarity">
    <text evidence="2">Belongs to the chromate ion transporter (CHR) (TC 2.A.51) family.</text>
</comment>
<comment type="subcellular location">
    <subcellularLocation>
        <location evidence="1">Cell membrane</location>
        <topology evidence="1">Multi-pass membrane protein</topology>
    </subcellularLocation>
</comment>
<feature type="transmembrane region" description="Helical" evidence="7">
    <location>
        <begin position="167"/>
        <end position="183"/>
    </location>
</feature>
<feature type="transmembrane region" description="Helical" evidence="7">
    <location>
        <begin position="84"/>
        <end position="106"/>
    </location>
</feature>
<dbReference type="PANTHER" id="PTHR43663">
    <property type="entry name" value="CHROMATE TRANSPORT PROTEIN-RELATED"/>
    <property type="match status" value="1"/>
</dbReference>
<evidence type="ECO:0000256" key="1">
    <source>
        <dbReference type="ARBA" id="ARBA00004651"/>
    </source>
</evidence>
<protein>
    <submittedName>
        <fullName evidence="8">Chromate transporter</fullName>
    </submittedName>
</protein>
<evidence type="ECO:0000256" key="7">
    <source>
        <dbReference type="SAM" id="Phobius"/>
    </source>
</evidence>
<evidence type="ECO:0000256" key="2">
    <source>
        <dbReference type="ARBA" id="ARBA00005262"/>
    </source>
</evidence>
<dbReference type="PANTHER" id="PTHR43663:SF2">
    <property type="entry name" value="CHROMATE TRANSPORT PROTEIN-RELATED"/>
    <property type="match status" value="1"/>
</dbReference>
<evidence type="ECO:0000256" key="3">
    <source>
        <dbReference type="ARBA" id="ARBA00022475"/>
    </source>
</evidence>
<feature type="transmembrane region" description="Helical" evidence="7">
    <location>
        <begin position="12"/>
        <end position="37"/>
    </location>
</feature>
<proteinExistence type="inferred from homology"/>
<dbReference type="RefSeq" id="WP_379315843.1">
    <property type="nucleotide sequence ID" value="NZ_JBHTLM010000001.1"/>
</dbReference>
<comment type="caution">
    <text evidence="8">The sequence shown here is derived from an EMBL/GenBank/DDBJ whole genome shotgun (WGS) entry which is preliminary data.</text>
</comment>
<keyword evidence="6 7" id="KW-0472">Membrane</keyword>
<evidence type="ECO:0000313" key="8">
    <source>
        <dbReference type="EMBL" id="MFD1174958.1"/>
    </source>
</evidence>
<keyword evidence="3" id="KW-1003">Cell membrane</keyword>
<dbReference type="EMBL" id="JBHTLM010000001">
    <property type="protein sequence ID" value="MFD1174958.1"/>
    <property type="molecule type" value="Genomic_DNA"/>
</dbReference>
<keyword evidence="9" id="KW-1185">Reference proteome</keyword>
<dbReference type="InterPro" id="IPR003370">
    <property type="entry name" value="Chromate_transpt"/>
</dbReference>
<sequence>MENGLKNKMILLWNLFWVFFKIGPSTFGGGYAMMAVIEREVVEKRRWMDEHEVSDLLSISGSAPGGVGVNASAFIGYRLGKIPGAIIAVLGITLPTFLLLFGLSLAYTHLQSEPKIQAALKGIHGAVIGLIAVAAYKMGKSALFDRSTVAVAVGSLAVLLLTGWNPIFLILIGLVLGIIIVRVKKWLGLKIVTEKEQPADNSNAGIIEYYI</sequence>
<evidence type="ECO:0000256" key="5">
    <source>
        <dbReference type="ARBA" id="ARBA00022989"/>
    </source>
</evidence>
<gene>
    <name evidence="8" type="ORF">ACFQ3W_01375</name>
</gene>
<evidence type="ECO:0000256" key="6">
    <source>
        <dbReference type="ARBA" id="ARBA00023136"/>
    </source>
</evidence>
<name>A0ABW3RR58_9BACL</name>
<dbReference type="Pfam" id="PF02417">
    <property type="entry name" value="Chromate_transp"/>
    <property type="match status" value="1"/>
</dbReference>
<evidence type="ECO:0000313" key="9">
    <source>
        <dbReference type="Proteomes" id="UP001597262"/>
    </source>
</evidence>
<feature type="transmembrane region" description="Helical" evidence="7">
    <location>
        <begin position="57"/>
        <end position="77"/>
    </location>
</feature>
<reference evidence="9" key="1">
    <citation type="journal article" date="2019" name="Int. J. Syst. Evol. Microbiol.">
        <title>The Global Catalogue of Microorganisms (GCM) 10K type strain sequencing project: providing services to taxonomists for standard genome sequencing and annotation.</title>
        <authorList>
            <consortium name="The Broad Institute Genomics Platform"/>
            <consortium name="The Broad Institute Genome Sequencing Center for Infectious Disease"/>
            <person name="Wu L."/>
            <person name="Ma J."/>
        </authorList>
    </citation>
    <scope>NUCLEOTIDE SEQUENCE [LARGE SCALE GENOMIC DNA]</scope>
    <source>
        <strain evidence="9">CCUG 59189</strain>
    </source>
</reference>
<dbReference type="Proteomes" id="UP001597262">
    <property type="component" value="Unassembled WGS sequence"/>
</dbReference>
<accession>A0ABW3RR58</accession>
<evidence type="ECO:0000256" key="4">
    <source>
        <dbReference type="ARBA" id="ARBA00022692"/>
    </source>
</evidence>
<keyword evidence="4 7" id="KW-0812">Transmembrane</keyword>
<feature type="transmembrane region" description="Helical" evidence="7">
    <location>
        <begin position="118"/>
        <end position="136"/>
    </location>
</feature>